<evidence type="ECO:0000259" key="1">
    <source>
        <dbReference type="Pfam" id="PF12146"/>
    </source>
</evidence>
<dbReference type="PANTHER" id="PTHR43798:SF33">
    <property type="entry name" value="HYDROLASE, PUTATIVE (AFU_ORTHOLOGUE AFUA_2G14860)-RELATED"/>
    <property type="match status" value="1"/>
</dbReference>
<reference evidence="2 3" key="1">
    <citation type="submission" date="2016-07" db="EMBL/GenBank/DDBJ databases">
        <title>Caryophanon latum genome sequencing.</title>
        <authorList>
            <person name="Verma A."/>
            <person name="Pal Y."/>
            <person name="Krishnamurthi S."/>
        </authorList>
    </citation>
    <scope>NUCLEOTIDE SEQUENCE [LARGE SCALE GENOMIC DNA]</scope>
    <source>
        <strain evidence="2 3">DSM 14151</strain>
    </source>
</reference>
<feature type="domain" description="Serine aminopeptidase S33" evidence="1">
    <location>
        <begin position="21"/>
        <end position="281"/>
    </location>
</feature>
<sequence length="298" mass="33766">MITLNDGTKIFVRQFEPAGKAIGHIHILHGMAEHSGRYVPFAESLVEDGYRVTMHDHRGHGQTAELNNAPFGYFTKRGGFERVVDDVEEVMQQLGVTTPFTLFGHSMGSFIARRYAQRYPHRLQRLIICGTGFVTPLHYIGRVAGRMFAYMQGDDVKSPFLNGMSFKSFNNKFRPTRSDFDWLAQSDVAVDAYVRDPYCGFVPTTRFFADLSDGIVKVCQLKEVAQMKNIPVLLISGSEDPLGQRGVGVFKLARQLTAAGLDNVQVYLAENMRHEILNERNRAHTIAQIKRWLYEQTN</sequence>
<dbReference type="OrthoDB" id="9806902at2"/>
<dbReference type="PANTHER" id="PTHR43798">
    <property type="entry name" value="MONOACYLGLYCEROL LIPASE"/>
    <property type="match status" value="1"/>
</dbReference>
<dbReference type="Gene3D" id="3.40.50.1820">
    <property type="entry name" value="alpha/beta hydrolase"/>
    <property type="match status" value="1"/>
</dbReference>
<dbReference type="EMBL" id="MATO01000016">
    <property type="protein sequence ID" value="OCS92398.1"/>
    <property type="molecule type" value="Genomic_DNA"/>
</dbReference>
<dbReference type="AlphaFoldDB" id="A0A1C0YYX7"/>
<protein>
    <recommendedName>
        <fullName evidence="1">Serine aminopeptidase S33 domain-containing protein</fullName>
    </recommendedName>
</protein>
<dbReference type="Pfam" id="PF12146">
    <property type="entry name" value="Hydrolase_4"/>
    <property type="match status" value="1"/>
</dbReference>
<dbReference type="InterPro" id="IPR000073">
    <property type="entry name" value="AB_hydrolase_1"/>
</dbReference>
<comment type="caution">
    <text evidence="2">The sequence shown here is derived from an EMBL/GenBank/DDBJ whole genome shotgun (WGS) entry which is preliminary data.</text>
</comment>
<keyword evidence="3" id="KW-1185">Reference proteome</keyword>
<gene>
    <name evidence="2" type="ORF">A6K76_07085</name>
</gene>
<accession>A0A1C0YYX7</accession>
<dbReference type="PRINTS" id="PR00111">
    <property type="entry name" value="ABHYDROLASE"/>
</dbReference>
<dbReference type="SUPFAM" id="SSF53474">
    <property type="entry name" value="alpha/beta-Hydrolases"/>
    <property type="match status" value="1"/>
</dbReference>
<evidence type="ECO:0000313" key="3">
    <source>
        <dbReference type="Proteomes" id="UP000093482"/>
    </source>
</evidence>
<dbReference type="Proteomes" id="UP000093482">
    <property type="component" value="Unassembled WGS sequence"/>
</dbReference>
<dbReference type="InterPro" id="IPR050266">
    <property type="entry name" value="AB_hydrolase_sf"/>
</dbReference>
<evidence type="ECO:0000313" key="2">
    <source>
        <dbReference type="EMBL" id="OCS92398.1"/>
    </source>
</evidence>
<name>A0A1C0YYX7_9BACL</name>
<dbReference type="RefSeq" id="WP_066462601.1">
    <property type="nucleotide sequence ID" value="NZ_MATO01000016.1"/>
</dbReference>
<dbReference type="InterPro" id="IPR029058">
    <property type="entry name" value="AB_hydrolase_fold"/>
</dbReference>
<organism evidence="2 3">
    <name type="scientific">Caryophanon latum</name>
    <dbReference type="NCBI Taxonomy" id="33977"/>
    <lineage>
        <taxon>Bacteria</taxon>
        <taxon>Bacillati</taxon>
        <taxon>Bacillota</taxon>
        <taxon>Bacilli</taxon>
        <taxon>Bacillales</taxon>
        <taxon>Caryophanaceae</taxon>
        <taxon>Caryophanon</taxon>
    </lineage>
</organism>
<proteinExistence type="predicted"/>
<dbReference type="GO" id="GO:0016020">
    <property type="term" value="C:membrane"/>
    <property type="evidence" value="ECO:0007669"/>
    <property type="project" value="TreeGrafter"/>
</dbReference>
<dbReference type="InterPro" id="IPR022742">
    <property type="entry name" value="Hydrolase_4"/>
</dbReference>